<dbReference type="InterPro" id="IPR013783">
    <property type="entry name" value="Ig-like_fold"/>
</dbReference>
<feature type="domain" description="PKD" evidence="2">
    <location>
        <begin position="549"/>
        <end position="581"/>
    </location>
</feature>
<keyword evidence="1" id="KW-0732">Signal</keyword>
<dbReference type="EMBL" id="MFLL01000005">
    <property type="protein sequence ID" value="OGG70363.1"/>
    <property type="molecule type" value="Genomic_DNA"/>
</dbReference>
<dbReference type="InterPro" id="IPR002477">
    <property type="entry name" value="Peptidoglycan-bd-like"/>
</dbReference>
<dbReference type="InterPro" id="IPR022409">
    <property type="entry name" value="PKD/Chitinase_dom"/>
</dbReference>
<dbReference type="SUPFAM" id="SSF49299">
    <property type="entry name" value="PKD domain"/>
    <property type="match status" value="4"/>
</dbReference>
<dbReference type="SMART" id="SM00089">
    <property type="entry name" value="PKD"/>
    <property type="match status" value="4"/>
</dbReference>
<dbReference type="SUPFAM" id="SSF47090">
    <property type="entry name" value="PGBD-like"/>
    <property type="match status" value="1"/>
</dbReference>
<accession>A0A1F6E9J0</accession>
<dbReference type="PROSITE" id="PS50093">
    <property type="entry name" value="PKD"/>
    <property type="match status" value="4"/>
</dbReference>
<dbReference type="InterPro" id="IPR035986">
    <property type="entry name" value="PKD_dom_sf"/>
</dbReference>
<dbReference type="Gene3D" id="1.10.101.10">
    <property type="entry name" value="PGBD-like superfamily/PGBD"/>
    <property type="match status" value="1"/>
</dbReference>
<evidence type="ECO:0000313" key="4">
    <source>
        <dbReference type="Proteomes" id="UP000176914"/>
    </source>
</evidence>
<dbReference type="Proteomes" id="UP000176914">
    <property type="component" value="Unassembled WGS sequence"/>
</dbReference>
<dbReference type="InterPro" id="IPR036366">
    <property type="entry name" value="PGBDSf"/>
</dbReference>
<sequence length="692" mass="70509">MKLRHISAVAALAVLLPFAASALTTDELQQQIQSLLTQITQLQQQLKQLQIPDPVQPPPDVAPTHPICPTFSRTLAQGATGDDVTQLQQYLGVSPTGYFGSATARAVAATQAEAGLDQVGIVGPQTRAWIYKRCGGGGWNQNFSASPTSGPAPLAVTFTAGNMNSTGEYSIDFGDGTSGSVWAISQIMCIRAPCIQPPPSMGHTYTSNGTYVAKLMYQPPTPPNPPCAQGQPCAVYDQAMPRTVGTVTIYVGGTSTSGAPSIIGIDGLAALNVGQTGTWTVHASVANNGNTNLRYSVIWGDEGVLDQLNAFAGNVPSATWASGSFTHAYGSAGTYRPTFTVSNNAGSAQASASVTVGGGGFMCPGVTLVCPAGQHAVRAADSCQQSCVSDTTTSSNFSASPTSGSAPLAVHFWADVSGSEYKIDFGDGTSGNLSGGWCPPNPAMGAPCMAAGADHTYTSAGTYTARLLQKSTCAIDTTCWVPVLGASSVTVTVYGTPVNPSTGTFSASPTSGGVPLYVTFRSNTTGTVNFGDGTSGQMSPNCRMGFEPWLGGGGSTCDTGEDFVGHTYTSAGTYNATFTTAGACAAGYCAQVHSVTILVTGSWTNCGSNGCSTTLPPSMYPNVTGTAQSSVGTTQTSVSAGSCFYNGQTYANGAVMSSAGTACTNPMGCGISSTYLVCQDGHSVVTLSPPSR</sequence>
<feature type="signal peptide" evidence="1">
    <location>
        <begin position="1"/>
        <end position="22"/>
    </location>
</feature>
<protein>
    <recommendedName>
        <fullName evidence="2">PKD domain-containing protein</fullName>
    </recommendedName>
</protein>
<evidence type="ECO:0000256" key="1">
    <source>
        <dbReference type="SAM" id="SignalP"/>
    </source>
</evidence>
<reference evidence="3 4" key="1">
    <citation type="journal article" date="2016" name="Nat. Commun.">
        <title>Thousands of microbial genomes shed light on interconnected biogeochemical processes in an aquifer system.</title>
        <authorList>
            <person name="Anantharaman K."/>
            <person name="Brown C.T."/>
            <person name="Hug L.A."/>
            <person name="Sharon I."/>
            <person name="Castelle C.J."/>
            <person name="Probst A.J."/>
            <person name="Thomas B.C."/>
            <person name="Singh A."/>
            <person name="Wilkins M.J."/>
            <person name="Karaoz U."/>
            <person name="Brodie E.L."/>
            <person name="Williams K.H."/>
            <person name="Hubbard S.S."/>
            <person name="Banfield J.F."/>
        </authorList>
    </citation>
    <scope>NUCLEOTIDE SEQUENCE [LARGE SCALE GENOMIC DNA]</scope>
</reference>
<dbReference type="InterPro" id="IPR000601">
    <property type="entry name" value="PKD_dom"/>
</dbReference>
<dbReference type="Pfam" id="PF01471">
    <property type="entry name" value="PG_binding_1"/>
    <property type="match status" value="1"/>
</dbReference>
<dbReference type="Gene3D" id="2.60.40.10">
    <property type="entry name" value="Immunoglobulins"/>
    <property type="match status" value="3"/>
</dbReference>
<gene>
    <name evidence="3" type="ORF">A3C20_03710</name>
</gene>
<dbReference type="AlphaFoldDB" id="A0A1F6E9J0"/>
<name>A0A1F6E9J0_9BACT</name>
<feature type="domain" description="PKD" evidence="2">
    <location>
        <begin position="326"/>
        <end position="356"/>
    </location>
</feature>
<evidence type="ECO:0000313" key="3">
    <source>
        <dbReference type="EMBL" id="OGG70363.1"/>
    </source>
</evidence>
<feature type="domain" description="PKD" evidence="2">
    <location>
        <begin position="421"/>
        <end position="467"/>
    </location>
</feature>
<comment type="caution">
    <text evidence="3">The sequence shown here is derived from an EMBL/GenBank/DDBJ whole genome shotgun (WGS) entry which is preliminary data.</text>
</comment>
<feature type="domain" description="PKD" evidence="2">
    <location>
        <begin position="139"/>
        <end position="215"/>
    </location>
</feature>
<organism evidence="3 4">
    <name type="scientific">Candidatus Kaiserbacteria bacterium RIFCSPHIGHO2_02_FULL_55_25</name>
    <dbReference type="NCBI Taxonomy" id="1798498"/>
    <lineage>
        <taxon>Bacteria</taxon>
        <taxon>Candidatus Kaiseribacteriota</taxon>
    </lineage>
</organism>
<dbReference type="InterPro" id="IPR036365">
    <property type="entry name" value="PGBD-like_sf"/>
</dbReference>
<evidence type="ECO:0000259" key="2">
    <source>
        <dbReference type="PROSITE" id="PS50093"/>
    </source>
</evidence>
<feature type="chain" id="PRO_5009524092" description="PKD domain-containing protein" evidence="1">
    <location>
        <begin position="23"/>
        <end position="692"/>
    </location>
</feature>
<proteinExistence type="predicted"/>
<dbReference type="Pfam" id="PF00801">
    <property type="entry name" value="PKD"/>
    <property type="match status" value="1"/>
</dbReference>